<reference evidence="1" key="1">
    <citation type="journal article" date="2020" name="Stud. Mycol.">
        <title>101 Dothideomycetes genomes: a test case for predicting lifestyles and emergence of pathogens.</title>
        <authorList>
            <person name="Haridas S."/>
            <person name="Albert R."/>
            <person name="Binder M."/>
            <person name="Bloem J."/>
            <person name="Labutti K."/>
            <person name="Salamov A."/>
            <person name="Andreopoulos B."/>
            <person name="Baker S."/>
            <person name="Barry K."/>
            <person name="Bills G."/>
            <person name="Bluhm B."/>
            <person name="Cannon C."/>
            <person name="Castanera R."/>
            <person name="Culley D."/>
            <person name="Daum C."/>
            <person name="Ezra D."/>
            <person name="Gonzalez J."/>
            <person name="Henrissat B."/>
            <person name="Kuo A."/>
            <person name="Liang C."/>
            <person name="Lipzen A."/>
            <person name="Lutzoni F."/>
            <person name="Magnuson J."/>
            <person name="Mondo S."/>
            <person name="Nolan M."/>
            <person name="Ohm R."/>
            <person name="Pangilinan J."/>
            <person name="Park H.-J."/>
            <person name="Ramirez L."/>
            <person name="Alfaro M."/>
            <person name="Sun H."/>
            <person name="Tritt A."/>
            <person name="Yoshinaga Y."/>
            <person name="Zwiers L.-H."/>
            <person name="Turgeon B."/>
            <person name="Goodwin S."/>
            <person name="Spatafora J."/>
            <person name="Crous P."/>
            <person name="Grigoriev I."/>
        </authorList>
    </citation>
    <scope>NUCLEOTIDE SEQUENCE</scope>
    <source>
        <strain evidence="1">CBS 125425</strain>
    </source>
</reference>
<evidence type="ECO:0000313" key="2">
    <source>
        <dbReference type="Proteomes" id="UP000799444"/>
    </source>
</evidence>
<dbReference type="AlphaFoldDB" id="A0A9P4V4U3"/>
<name>A0A9P4V4U3_9PLEO</name>
<accession>A0A9P4V4U3</accession>
<gene>
    <name evidence="1" type="ORF">EJ04DRAFT_574079</name>
</gene>
<protein>
    <submittedName>
        <fullName evidence="1">Uncharacterized protein</fullName>
    </submittedName>
</protein>
<dbReference type="EMBL" id="ML996111">
    <property type="protein sequence ID" value="KAF2738104.1"/>
    <property type="molecule type" value="Genomic_DNA"/>
</dbReference>
<proteinExistence type="predicted"/>
<dbReference type="OrthoDB" id="5349761at2759"/>
<evidence type="ECO:0000313" key="1">
    <source>
        <dbReference type="EMBL" id="KAF2738104.1"/>
    </source>
</evidence>
<keyword evidence="2" id="KW-1185">Reference proteome</keyword>
<dbReference type="Proteomes" id="UP000799444">
    <property type="component" value="Unassembled WGS sequence"/>
</dbReference>
<sequence>MGEIRCGPYSDPLKKALELFDHDMAAIRNSRSVHVLTVKFPQNSSMRGRFVTGLSGILTTNLTVHPHGDRARRTFSPGEPWVVRWDFDEAKGSHVNVSIGRVNAIKFSFETTSRIQSTNRRYLEAIQQQSQAINFNPADLEQRGPRFDRAADFYGARLLEWWRRHCGPPPNWNIYSGGGGSH</sequence>
<organism evidence="1 2">
    <name type="scientific">Polyplosphaeria fusca</name>
    <dbReference type="NCBI Taxonomy" id="682080"/>
    <lineage>
        <taxon>Eukaryota</taxon>
        <taxon>Fungi</taxon>
        <taxon>Dikarya</taxon>
        <taxon>Ascomycota</taxon>
        <taxon>Pezizomycotina</taxon>
        <taxon>Dothideomycetes</taxon>
        <taxon>Pleosporomycetidae</taxon>
        <taxon>Pleosporales</taxon>
        <taxon>Tetraplosphaeriaceae</taxon>
        <taxon>Polyplosphaeria</taxon>
    </lineage>
</organism>
<comment type="caution">
    <text evidence="1">The sequence shown here is derived from an EMBL/GenBank/DDBJ whole genome shotgun (WGS) entry which is preliminary data.</text>
</comment>